<dbReference type="Pfam" id="PF09375">
    <property type="entry name" value="Peptidase_M75"/>
    <property type="match status" value="1"/>
</dbReference>
<proteinExistence type="inferred from homology"/>
<dbReference type="InterPro" id="IPR034981">
    <property type="entry name" value="Imelysin-like_EfeO/Algp7"/>
</dbReference>
<keyword evidence="4" id="KW-0732">Signal</keyword>
<feature type="compositionally biased region" description="Basic and acidic residues" evidence="5">
    <location>
        <begin position="25"/>
        <end position="46"/>
    </location>
</feature>
<dbReference type="InterPro" id="IPR053377">
    <property type="entry name" value="Iron_uptake_EfeM/EfeO"/>
</dbReference>
<evidence type="ECO:0000256" key="5">
    <source>
        <dbReference type="SAM" id="MobiDB-lite"/>
    </source>
</evidence>
<comment type="similarity">
    <text evidence="2">Belongs to the EfeM/EfeO family.</text>
</comment>
<dbReference type="InterPro" id="IPR050894">
    <property type="entry name" value="EfeM/EfeO_iron_uptake"/>
</dbReference>
<evidence type="ECO:0000256" key="4">
    <source>
        <dbReference type="ARBA" id="ARBA00022729"/>
    </source>
</evidence>
<dbReference type="InterPro" id="IPR038352">
    <property type="entry name" value="Imelysin_sf"/>
</dbReference>
<evidence type="ECO:0000256" key="1">
    <source>
        <dbReference type="ARBA" id="ARBA00004196"/>
    </source>
</evidence>
<comment type="subcellular location">
    <subcellularLocation>
        <location evidence="1">Cell envelope</location>
    </subcellularLocation>
</comment>
<evidence type="ECO:0000313" key="7">
    <source>
        <dbReference type="EMBL" id="RZI00511.1"/>
    </source>
</evidence>
<feature type="domain" description="Imelysin-like" evidence="6">
    <location>
        <begin position="46"/>
        <end position="278"/>
    </location>
</feature>
<name>A0A4Q7CRK0_9STAP</name>
<dbReference type="EMBL" id="RQTE01000264">
    <property type="protein sequence ID" value="RZI00511.1"/>
    <property type="molecule type" value="Genomic_DNA"/>
</dbReference>
<dbReference type="PANTHER" id="PTHR39192">
    <property type="entry name" value="IRON UPTAKE SYSTEM COMPONENT EFEO"/>
    <property type="match status" value="1"/>
</dbReference>
<evidence type="ECO:0000256" key="3">
    <source>
        <dbReference type="ARBA" id="ARBA00019991"/>
    </source>
</evidence>
<protein>
    <recommendedName>
        <fullName evidence="3">Efem/EfeO family lipoprotein</fullName>
    </recommendedName>
</protein>
<dbReference type="Proteomes" id="UP000293854">
    <property type="component" value="Unassembled WGS sequence"/>
</dbReference>
<dbReference type="GO" id="GO:0030313">
    <property type="term" value="C:cell envelope"/>
    <property type="evidence" value="ECO:0007669"/>
    <property type="project" value="UniProtKB-SubCell"/>
</dbReference>
<sequence>MKKVTSVLLATSILLAGCGNGNSDSNDKKADSKSSSENKKELKTATSEYKKYTDNQLDEFLKGTEEFTKAVKDKDTEKAKELYPKVRMYYERSEPVAESFGDLDPKIDARLADMKEDNKENEWTGYHKIEKALYEDNQLNAQTDKDADQLLKDAKELDAKADTLDITPKLMLQGSVDLLNEVSTSKITGEEEIYSHTDLYDFKANIEGAQKIYELFKPILNKKDKELSETIQKDFDKVNKLLDKYKEGDGYASYEKVTKEDRKALSDAVNALGEPLSKMAVVTE</sequence>
<dbReference type="PANTHER" id="PTHR39192:SF1">
    <property type="entry name" value="IRON UPTAKE SYSTEM COMPONENT EFEO"/>
    <property type="match status" value="1"/>
</dbReference>
<organism evidence="7 8">
    <name type="scientific">Staphylococcus condimenti</name>
    <dbReference type="NCBI Taxonomy" id="70255"/>
    <lineage>
        <taxon>Bacteria</taxon>
        <taxon>Bacillati</taxon>
        <taxon>Bacillota</taxon>
        <taxon>Bacilli</taxon>
        <taxon>Bacillales</taxon>
        <taxon>Staphylococcaceae</taxon>
        <taxon>Staphylococcus</taxon>
    </lineage>
</organism>
<dbReference type="Gene3D" id="1.20.1420.20">
    <property type="entry name" value="M75 peptidase, HXXE motif"/>
    <property type="match status" value="1"/>
</dbReference>
<dbReference type="NCBIfam" id="NF041757">
    <property type="entry name" value="EfeO"/>
    <property type="match status" value="1"/>
</dbReference>
<gene>
    <name evidence="7" type="ORF">EIG99_11340</name>
</gene>
<accession>A0A4Q7CRK0</accession>
<dbReference type="InterPro" id="IPR018976">
    <property type="entry name" value="Imelysin-like"/>
</dbReference>
<comment type="caution">
    <text evidence="7">The sequence shown here is derived from an EMBL/GenBank/DDBJ whole genome shotgun (WGS) entry which is preliminary data.</text>
</comment>
<feature type="region of interest" description="Disordered" evidence="5">
    <location>
        <begin position="17"/>
        <end position="46"/>
    </location>
</feature>
<evidence type="ECO:0000313" key="8">
    <source>
        <dbReference type="Proteomes" id="UP000293854"/>
    </source>
</evidence>
<dbReference type="PROSITE" id="PS51257">
    <property type="entry name" value="PROKAR_LIPOPROTEIN"/>
    <property type="match status" value="1"/>
</dbReference>
<reference evidence="7 8" key="1">
    <citation type="submission" date="2018-11" db="EMBL/GenBank/DDBJ databases">
        <title>Genomic profiling of Staphylococcus species from a Poultry farm system in KwaZulu-Natal, South Africa.</title>
        <authorList>
            <person name="Amoako D.G."/>
            <person name="Somboro A.M."/>
            <person name="Abia A.L.K."/>
            <person name="Bester L.A."/>
            <person name="Essack S.Y."/>
        </authorList>
    </citation>
    <scope>NUCLEOTIDE SEQUENCE [LARGE SCALE GENOMIC DNA]</scope>
    <source>
        <strain evidence="7 8">SA11</strain>
    </source>
</reference>
<dbReference type="AlphaFoldDB" id="A0A4Q7CRK0"/>
<dbReference type="CDD" id="cd14656">
    <property type="entry name" value="Imelysin-like_EfeO"/>
    <property type="match status" value="1"/>
</dbReference>
<dbReference type="RefSeq" id="WP_130135738.1">
    <property type="nucleotide sequence ID" value="NZ_RQTE01000264.1"/>
</dbReference>
<evidence type="ECO:0000259" key="6">
    <source>
        <dbReference type="Pfam" id="PF09375"/>
    </source>
</evidence>
<evidence type="ECO:0000256" key="2">
    <source>
        <dbReference type="ARBA" id="ARBA00005989"/>
    </source>
</evidence>